<dbReference type="RefSeq" id="XP_069199455.1">
    <property type="nucleotide sequence ID" value="XM_069346586.1"/>
</dbReference>
<evidence type="ECO:0000256" key="4">
    <source>
        <dbReference type="ARBA" id="ARBA00022525"/>
    </source>
</evidence>
<keyword evidence="6" id="KW-0378">Hydrolase</keyword>
<accession>A0ABR3PAI4</accession>
<evidence type="ECO:0000256" key="1">
    <source>
        <dbReference type="ARBA" id="ARBA00004191"/>
    </source>
</evidence>
<organism evidence="10 11">
    <name type="scientific">Neodothiora populina</name>
    <dbReference type="NCBI Taxonomy" id="2781224"/>
    <lineage>
        <taxon>Eukaryota</taxon>
        <taxon>Fungi</taxon>
        <taxon>Dikarya</taxon>
        <taxon>Ascomycota</taxon>
        <taxon>Pezizomycotina</taxon>
        <taxon>Dothideomycetes</taxon>
        <taxon>Dothideomycetidae</taxon>
        <taxon>Dothideales</taxon>
        <taxon>Dothioraceae</taxon>
        <taxon>Neodothiora</taxon>
    </lineage>
</organism>
<reference evidence="10 11" key="1">
    <citation type="submission" date="2024-07" db="EMBL/GenBank/DDBJ databases">
        <title>Draft sequence of the Neodothiora populina.</title>
        <authorList>
            <person name="Drown D.D."/>
            <person name="Schuette U.S."/>
            <person name="Buechlein A.B."/>
            <person name="Rusch D.R."/>
            <person name="Winton L.W."/>
            <person name="Adams G.A."/>
        </authorList>
    </citation>
    <scope>NUCLEOTIDE SEQUENCE [LARGE SCALE GENOMIC DNA]</scope>
    <source>
        <strain evidence="10 11">CPC 39397</strain>
    </source>
</reference>
<dbReference type="PANTHER" id="PTHR16631">
    <property type="entry name" value="GLUCAN 1,3-BETA-GLUCOSIDASE"/>
    <property type="match status" value="1"/>
</dbReference>
<feature type="chain" id="PRO_5046579019" evidence="9">
    <location>
        <begin position="20"/>
        <end position="410"/>
    </location>
</feature>
<keyword evidence="11" id="KW-1185">Reference proteome</keyword>
<dbReference type="GeneID" id="95980305"/>
<evidence type="ECO:0000256" key="6">
    <source>
        <dbReference type="ARBA" id="ARBA00022801"/>
    </source>
</evidence>
<sequence>MKTSIACISALSLATAVMAQPSGHRRHQHLHDKRDVVATVTDVVTNTMPDVIVYVDENGNILSSAISGQASTPTPSPYVDSAPAASYAAPTPSVEHAKVAVSSSVYIAPSSSSVYVAPSSSSSVYVAPSSSAPASSSSAAAPSSSSSASGPSGYGITYSPYMDDGNCKTTDQVAQDFESISGYGFVRTYGTDCNQVSTILSACKSKGMKLFLGIFDITQVSSDIQTIISAVGGDWDLIDTIAVGNEGVNNGKYTVDAVVAAIGTARSLLKSTGFGGKIVTVDTFVATIANPGLCEASDYAAVNCHPFFDGNVAAEDAGPWLLEQMNRVSSACGGKNTWITETGWPTQGETNGKAVPGKSQQSSAISSMKEKVSSNIIFFTAFNDFWKSDNAGTYGAEKYWGMFGSSKFSS</sequence>
<evidence type="ECO:0000256" key="5">
    <source>
        <dbReference type="ARBA" id="ARBA00022729"/>
    </source>
</evidence>
<dbReference type="Proteomes" id="UP001562354">
    <property type="component" value="Unassembled WGS sequence"/>
</dbReference>
<dbReference type="InterPro" id="IPR050732">
    <property type="entry name" value="Beta-glucan_modifiers"/>
</dbReference>
<dbReference type="EMBL" id="JBFMKM010000010">
    <property type="protein sequence ID" value="KAL1303180.1"/>
    <property type="molecule type" value="Genomic_DNA"/>
</dbReference>
<keyword evidence="5 9" id="KW-0732">Signal</keyword>
<dbReference type="InterPro" id="IPR017853">
    <property type="entry name" value="GH"/>
</dbReference>
<dbReference type="Gene3D" id="3.20.20.80">
    <property type="entry name" value="Glycosidases"/>
    <property type="match status" value="2"/>
</dbReference>
<feature type="region of interest" description="Disordered" evidence="8">
    <location>
        <begin position="66"/>
        <end position="85"/>
    </location>
</feature>
<dbReference type="PANTHER" id="PTHR16631:SF14">
    <property type="entry name" value="FAMILY 17 GLUCOSIDASE SCW10-RELATED"/>
    <property type="match status" value="1"/>
</dbReference>
<evidence type="ECO:0000256" key="2">
    <source>
        <dbReference type="ARBA" id="ARBA00008773"/>
    </source>
</evidence>
<dbReference type="Pfam" id="PF00332">
    <property type="entry name" value="Glyco_hydro_17"/>
    <property type="match status" value="1"/>
</dbReference>
<keyword evidence="3" id="KW-0134">Cell wall</keyword>
<name>A0ABR3PAI4_9PEZI</name>
<comment type="caution">
    <text evidence="10">The sequence shown here is derived from an EMBL/GenBank/DDBJ whole genome shotgun (WGS) entry which is preliminary data.</text>
</comment>
<evidence type="ECO:0000256" key="7">
    <source>
        <dbReference type="RuleBase" id="RU004335"/>
    </source>
</evidence>
<protein>
    <submittedName>
        <fullName evidence="10">Uncharacterized protein</fullName>
    </submittedName>
</protein>
<evidence type="ECO:0000313" key="10">
    <source>
        <dbReference type="EMBL" id="KAL1303180.1"/>
    </source>
</evidence>
<gene>
    <name evidence="10" type="ORF">AAFC00_006606</name>
</gene>
<keyword evidence="4" id="KW-0964">Secreted</keyword>
<evidence type="ECO:0000313" key="11">
    <source>
        <dbReference type="Proteomes" id="UP001562354"/>
    </source>
</evidence>
<comment type="subcellular location">
    <subcellularLocation>
        <location evidence="1">Secreted</location>
        <location evidence="1">Cell wall</location>
    </subcellularLocation>
</comment>
<dbReference type="SUPFAM" id="SSF51445">
    <property type="entry name" value="(Trans)glycosidases"/>
    <property type="match status" value="1"/>
</dbReference>
<comment type="similarity">
    <text evidence="2 7">Belongs to the glycosyl hydrolase 17 family.</text>
</comment>
<feature type="signal peptide" evidence="9">
    <location>
        <begin position="1"/>
        <end position="19"/>
    </location>
</feature>
<evidence type="ECO:0000256" key="3">
    <source>
        <dbReference type="ARBA" id="ARBA00022512"/>
    </source>
</evidence>
<evidence type="ECO:0000256" key="9">
    <source>
        <dbReference type="SAM" id="SignalP"/>
    </source>
</evidence>
<evidence type="ECO:0000256" key="8">
    <source>
        <dbReference type="SAM" id="MobiDB-lite"/>
    </source>
</evidence>
<dbReference type="InterPro" id="IPR000490">
    <property type="entry name" value="Glyco_hydro_17"/>
</dbReference>
<proteinExistence type="inferred from homology"/>